<organism evidence="1 2">
    <name type="scientific">Ciona intestinalis</name>
    <name type="common">Transparent sea squirt</name>
    <name type="synonym">Ascidia intestinalis</name>
    <dbReference type="NCBI Taxonomy" id="7719"/>
    <lineage>
        <taxon>Eukaryota</taxon>
        <taxon>Metazoa</taxon>
        <taxon>Chordata</taxon>
        <taxon>Tunicata</taxon>
        <taxon>Ascidiacea</taxon>
        <taxon>Phlebobranchia</taxon>
        <taxon>Cionidae</taxon>
        <taxon>Ciona</taxon>
    </lineage>
</organism>
<evidence type="ECO:0000313" key="2">
    <source>
        <dbReference type="Proteomes" id="UP000008144"/>
    </source>
</evidence>
<dbReference type="PANTHER" id="PTHR21180">
    <property type="entry name" value="ENDONUCLEASE/EXONUCLEASE/PHOSPHATASE FAMILY DOMAIN-CONTAINING PROTEIN 1"/>
    <property type="match status" value="1"/>
</dbReference>
<dbReference type="Ensembl" id="ENSCINT00000035099.1">
    <property type="protein sequence ID" value="ENSCINP00000035351.1"/>
    <property type="gene ID" value="ENSCING00000022782.1"/>
</dbReference>
<reference evidence="1" key="2">
    <citation type="journal article" date="2008" name="Genome Biol.">
        <title>Improved genome assembly and evidence-based global gene model set for the chordate Ciona intestinalis: new insight into intron and operon populations.</title>
        <authorList>
            <person name="Satou Y."/>
            <person name="Mineta K."/>
            <person name="Ogasawara M."/>
            <person name="Sasakura Y."/>
            <person name="Shoguchi E."/>
            <person name="Ueno K."/>
            <person name="Yamada L."/>
            <person name="Matsumoto J."/>
            <person name="Wasserscheid J."/>
            <person name="Dewar K."/>
            <person name="Wiley G.B."/>
            <person name="Macmil S.L."/>
            <person name="Roe B.A."/>
            <person name="Zeller R.W."/>
            <person name="Hastings K.E."/>
            <person name="Lemaire P."/>
            <person name="Lindquist E."/>
            <person name="Endo T."/>
            <person name="Hotta K."/>
            <person name="Inaba K."/>
        </authorList>
    </citation>
    <scope>NUCLEOTIDE SEQUENCE [LARGE SCALE GENOMIC DNA]</scope>
    <source>
        <strain evidence="1">wild type</strain>
    </source>
</reference>
<reference evidence="1" key="3">
    <citation type="submission" date="2025-08" db="UniProtKB">
        <authorList>
            <consortium name="Ensembl"/>
        </authorList>
    </citation>
    <scope>IDENTIFICATION</scope>
</reference>
<sequence>IDINAATEEDFMTLPNITRVVAHNIIDYRRQIGGFRRIEDLVLVNGIGAGKLEKIRKECHVSKSCNNLAQLSVPENMTPPSYVNINTAAADIISTVSGLTDEISVKIVEYRVSNGPYHHINDLVEPAQIIDITTLLRVKSKLRINESGFHSRQASNVSSRLRNGSTSNFQGFGPECVLSTRAKVASPPMVMDGRSVVRVATWNLQHCSCDKTRNPGVREVVCMTILENGVKILGVQELDDENALNEIVNELNNPTLPNIQRFKSTSTWKCSVLPTAEGKLFQGTEYSGFLWEESIVDYNNSALVKKSVGGKKFARQPMLGFFKVGKVDLVLVNLHMEDDASDDLMRFGENVKDLPEILDAVDHHLDEEEKVVVILGDFSVGPDETEFEALGAKSYKPVIPCNVPTNINRKDMKGSRCRDNLWLNQSATALYTSEWKVVRNGLTNPWIPDGWSWGGVVSDHCPAWVQLFVDHDLEDKSSILVTDGLTLKRAELNYKSYS</sequence>
<accession>H2Y0B7</accession>
<dbReference type="InParanoid" id="H2Y0B7"/>
<dbReference type="AlphaFoldDB" id="H2Y0B7"/>
<dbReference type="EMBL" id="EAAA01000433">
    <property type="status" value="NOT_ANNOTATED_CDS"/>
    <property type="molecule type" value="Genomic_DNA"/>
</dbReference>
<evidence type="ECO:0008006" key="3">
    <source>
        <dbReference type="Google" id="ProtNLM"/>
    </source>
</evidence>
<proteinExistence type="predicted"/>
<keyword evidence="2" id="KW-1185">Reference proteome</keyword>
<protein>
    <recommendedName>
        <fullName evidence="3">Endonuclease/exonuclease/phosphatase family domain-containing protein 1</fullName>
    </recommendedName>
</protein>
<dbReference type="InterPro" id="IPR010994">
    <property type="entry name" value="RuvA_2-like"/>
</dbReference>
<dbReference type="Pfam" id="PF12836">
    <property type="entry name" value="HHH_3"/>
    <property type="match status" value="2"/>
</dbReference>
<dbReference type="Gene3D" id="1.10.150.320">
    <property type="entry name" value="Photosystem II 12 kDa extrinsic protein"/>
    <property type="match status" value="1"/>
</dbReference>
<reference evidence="1" key="4">
    <citation type="submission" date="2025-09" db="UniProtKB">
        <authorList>
            <consortium name="Ensembl"/>
        </authorList>
    </citation>
    <scope>IDENTIFICATION</scope>
</reference>
<dbReference type="InterPro" id="IPR036691">
    <property type="entry name" value="Endo/exonu/phosph_ase_sf"/>
</dbReference>
<dbReference type="STRING" id="7719.ENSCINP00000035351"/>
<dbReference type="CDD" id="cd10283">
    <property type="entry name" value="MnuA_DNase1-like"/>
    <property type="match status" value="1"/>
</dbReference>
<dbReference type="GeneTree" id="ENSGT00390000009677"/>
<dbReference type="SUPFAM" id="SSF47781">
    <property type="entry name" value="RuvA domain 2-like"/>
    <property type="match status" value="2"/>
</dbReference>
<reference evidence="2" key="1">
    <citation type="journal article" date="2002" name="Science">
        <title>The draft genome of Ciona intestinalis: insights into chordate and vertebrate origins.</title>
        <authorList>
            <person name="Dehal P."/>
            <person name="Satou Y."/>
            <person name="Campbell R.K."/>
            <person name="Chapman J."/>
            <person name="Degnan B."/>
            <person name="De Tomaso A."/>
            <person name="Davidson B."/>
            <person name="Di Gregorio A."/>
            <person name="Gelpke M."/>
            <person name="Goodstein D.M."/>
            <person name="Harafuji N."/>
            <person name="Hastings K.E."/>
            <person name="Ho I."/>
            <person name="Hotta K."/>
            <person name="Huang W."/>
            <person name="Kawashima T."/>
            <person name="Lemaire P."/>
            <person name="Martinez D."/>
            <person name="Meinertzhagen I.A."/>
            <person name="Necula S."/>
            <person name="Nonaka M."/>
            <person name="Putnam N."/>
            <person name="Rash S."/>
            <person name="Saiga H."/>
            <person name="Satake M."/>
            <person name="Terry A."/>
            <person name="Yamada L."/>
            <person name="Wang H.G."/>
            <person name="Awazu S."/>
            <person name="Azumi K."/>
            <person name="Boore J."/>
            <person name="Branno M."/>
            <person name="Chin-Bow S."/>
            <person name="DeSantis R."/>
            <person name="Doyle S."/>
            <person name="Francino P."/>
            <person name="Keys D.N."/>
            <person name="Haga S."/>
            <person name="Hayashi H."/>
            <person name="Hino K."/>
            <person name="Imai K.S."/>
            <person name="Inaba K."/>
            <person name="Kano S."/>
            <person name="Kobayashi K."/>
            <person name="Kobayashi M."/>
            <person name="Lee B.I."/>
            <person name="Makabe K.W."/>
            <person name="Manohar C."/>
            <person name="Matassi G."/>
            <person name="Medina M."/>
            <person name="Mochizuki Y."/>
            <person name="Mount S."/>
            <person name="Morishita T."/>
            <person name="Miura S."/>
            <person name="Nakayama A."/>
            <person name="Nishizaka S."/>
            <person name="Nomoto H."/>
            <person name="Ohta F."/>
            <person name="Oishi K."/>
            <person name="Rigoutsos I."/>
            <person name="Sano M."/>
            <person name="Sasaki A."/>
            <person name="Sasakura Y."/>
            <person name="Shoguchi E."/>
            <person name="Shin-i T."/>
            <person name="Spagnuolo A."/>
            <person name="Stainier D."/>
            <person name="Suzuki M.M."/>
            <person name="Tassy O."/>
            <person name="Takatori N."/>
            <person name="Tokuoka M."/>
            <person name="Yagi K."/>
            <person name="Yoshizaki F."/>
            <person name="Wada S."/>
            <person name="Zhang C."/>
            <person name="Hyatt P.D."/>
            <person name="Larimer F."/>
            <person name="Detter C."/>
            <person name="Doggett N."/>
            <person name="Glavina T."/>
            <person name="Hawkins T."/>
            <person name="Richardson P."/>
            <person name="Lucas S."/>
            <person name="Kohara Y."/>
            <person name="Levine M."/>
            <person name="Satoh N."/>
            <person name="Rokhsar D.S."/>
        </authorList>
    </citation>
    <scope>NUCLEOTIDE SEQUENCE [LARGE SCALE GENOMIC DNA]</scope>
</reference>
<dbReference type="Gene3D" id="3.60.10.10">
    <property type="entry name" value="Endonuclease/exonuclease/phosphatase"/>
    <property type="match status" value="1"/>
</dbReference>
<dbReference type="InterPro" id="IPR051675">
    <property type="entry name" value="Endo/Exo/Phosphatase_dom_1"/>
</dbReference>
<name>H2Y0B7_CIOIN</name>
<dbReference type="SUPFAM" id="SSF56219">
    <property type="entry name" value="DNase I-like"/>
    <property type="match status" value="1"/>
</dbReference>
<dbReference type="Proteomes" id="UP000008144">
    <property type="component" value="Chromosome 10"/>
</dbReference>
<dbReference type="HOGENOM" id="CLU_033721_1_0_1"/>
<dbReference type="OMA" id="HLVPANT"/>
<dbReference type="PANTHER" id="PTHR21180:SF32">
    <property type="entry name" value="ENDONUCLEASE_EXONUCLEASE_PHOSPHATASE FAMILY DOMAIN-CONTAINING PROTEIN 1"/>
    <property type="match status" value="1"/>
</dbReference>
<evidence type="ECO:0000313" key="1">
    <source>
        <dbReference type="Ensembl" id="ENSCINP00000035351.1"/>
    </source>
</evidence>